<evidence type="ECO:0000259" key="7">
    <source>
        <dbReference type="PROSITE" id="PS50235"/>
    </source>
</evidence>
<evidence type="ECO:0000256" key="3">
    <source>
        <dbReference type="ARBA" id="ARBA00022771"/>
    </source>
</evidence>
<dbReference type="PANTHER" id="PTHR24006">
    <property type="entry name" value="UBIQUITIN CARBOXYL-TERMINAL HYDROLASE"/>
    <property type="match status" value="1"/>
</dbReference>
<dbReference type="PROSITE" id="PS50271">
    <property type="entry name" value="ZF_UBP"/>
    <property type="match status" value="1"/>
</dbReference>
<keyword evidence="2" id="KW-0479">Metal-binding</keyword>
<dbReference type="PROSITE" id="PS00972">
    <property type="entry name" value="USP_1"/>
    <property type="match status" value="1"/>
</dbReference>
<name>A0A8J5RZR3_ZIZPA</name>
<evidence type="ECO:0000256" key="4">
    <source>
        <dbReference type="ARBA" id="ARBA00022833"/>
    </source>
</evidence>
<dbReference type="InterPro" id="IPR028889">
    <property type="entry name" value="USP"/>
</dbReference>
<dbReference type="GO" id="GO:0005634">
    <property type="term" value="C:nucleus"/>
    <property type="evidence" value="ECO:0007669"/>
    <property type="project" value="TreeGrafter"/>
</dbReference>
<dbReference type="InterPro" id="IPR050164">
    <property type="entry name" value="Peptidase_C19"/>
</dbReference>
<dbReference type="PANTHER" id="PTHR24006:SF807">
    <property type="entry name" value="OS08G0527100 PROTEIN"/>
    <property type="match status" value="1"/>
</dbReference>
<keyword evidence="10" id="KW-1185">Reference proteome</keyword>
<sequence length="516" mass="57176">MGEEKSAGERETGKTSMAPPRDKVAAPTSNADETCCHFDRSEDDMVILISMVLSYKFAPRCEHYLCENKVEHSSILVCMDCHMHFCIGEGTKNNPQGHARGHANQEQHLVALWLDEPEVLYCFVCERCLNLDVSEEEKSISSDESEHCEHFTGDDLEFALILSEIISFTNDPTCHHFACSIAGRNNIMVCATCKMHLCTRAEANKRPQGHAKGHAWQFGHWVGLWYSDPYQGYCFLCANTLSLGDKNGIVVDDEADTDSRPRPSGSAKGHDCLIRGIPNFGNTCYFNALLQCLFVLGKLRAWMLGPDVPSGLLGLILKDLFLDANDVDNAGRDLDPTKLLGCVRMLDPRFAGSDMQDSHELLCTLRDGLGKETMTMRPEQHDGDPSAVAPTVIDYIFGGQLSVTTSCRCCSYSSASHEVIYDISAPLPSERPPPKSIVSPPKNISCRSREKICIKLFPEIDMTNTQIVQAIVDGSDSDITGLEMGDVFFQKEMGDVFTEKIFEGLEIGKFIYPVSK</sequence>
<feature type="compositionally biased region" description="Basic and acidic residues" evidence="6">
    <location>
        <begin position="1"/>
        <end position="13"/>
    </location>
</feature>
<dbReference type="GO" id="GO:0016579">
    <property type="term" value="P:protein deubiquitination"/>
    <property type="evidence" value="ECO:0007669"/>
    <property type="project" value="InterPro"/>
</dbReference>
<dbReference type="PROSITE" id="PS50235">
    <property type="entry name" value="USP_3"/>
    <property type="match status" value="1"/>
</dbReference>
<dbReference type="OrthoDB" id="2020758at2759"/>
<dbReference type="Proteomes" id="UP000729402">
    <property type="component" value="Unassembled WGS sequence"/>
</dbReference>
<gene>
    <name evidence="9" type="ORF">GUJ93_ZPchr0008g13729</name>
</gene>
<dbReference type="InterPro" id="IPR018200">
    <property type="entry name" value="USP_CS"/>
</dbReference>
<evidence type="ECO:0000256" key="1">
    <source>
        <dbReference type="ARBA" id="ARBA00009085"/>
    </source>
</evidence>
<comment type="caution">
    <text evidence="9">The sequence shown here is derived from an EMBL/GenBank/DDBJ whole genome shotgun (WGS) entry which is preliminary data.</text>
</comment>
<evidence type="ECO:0000256" key="6">
    <source>
        <dbReference type="SAM" id="MobiDB-lite"/>
    </source>
</evidence>
<dbReference type="InterPro" id="IPR001607">
    <property type="entry name" value="Znf_UBP"/>
</dbReference>
<protein>
    <recommendedName>
        <fullName evidence="11">Ubiquitinyl hydrolase 1</fullName>
    </recommendedName>
</protein>
<dbReference type="GO" id="GO:0005829">
    <property type="term" value="C:cytosol"/>
    <property type="evidence" value="ECO:0007669"/>
    <property type="project" value="TreeGrafter"/>
</dbReference>
<comment type="similarity">
    <text evidence="1">Belongs to the peptidase C19 family.</text>
</comment>
<organism evidence="9 10">
    <name type="scientific">Zizania palustris</name>
    <name type="common">Northern wild rice</name>
    <dbReference type="NCBI Taxonomy" id="103762"/>
    <lineage>
        <taxon>Eukaryota</taxon>
        <taxon>Viridiplantae</taxon>
        <taxon>Streptophyta</taxon>
        <taxon>Embryophyta</taxon>
        <taxon>Tracheophyta</taxon>
        <taxon>Spermatophyta</taxon>
        <taxon>Magnoliopsida</taxon>
        <taxon>Liliopsida</taxon>
        <taxon>Poales</taxon>
        <taxon>Poaceae</taxon>
        <taxon>BOP clade</taxon>
        <taxon>Oryzoideae</taxon>
        <taxon>Oryzeae</taxon>
        <taxon>Zizaniinae</taxon>
        <taxon>Zizania</taxon>
    </lineage>
</organism>
<keyword evidence="3 5" id="KW-0863">Zinc-finger</keyword>
<dbReference type="EMBL" id="JAAALK010000290">
    <property type="protein sequence ID" value="KAG8048021.1"/>
    <property type="molecule type" value="Genomic_DNA"/>
</dbReference>
<proteinExistence type="inferred from homology"/>
<dbReference type="InterPro" id="IPR001394">
    <property type="entry name" value="Peptidase_C19_UCH"/>
</dbReference>
<evidence type="ECO:0000256" key="5">
    <source>
        <dbReference type="PROSITE-ProRule" id="PRU00502"/>
    </source>
</evidence>
<dbReference type="Pfam" id="PF00443">
    <property type="entry name" value="UCH"/>
    <property type="match status" value="1"/>
</dbReference>
<feature type="region of interest" description="Disordered" evidence="6">
    <location>
        <begin position="1"/>
        <end position="29"/>
    </location>
</feature>
<reference evidence="9" key="1">
    <citation type="journal article" date="2021" name="bioRxiv">
        <title>Whole Genome Assembly and Annotation of Northern Wild Rice, Zizania palustris L., Supports a Whole Genome Duplication in the Zizania Genus.</title>
        <authorList>
            <person name="Haas M."/>
            <person name="Kono T."/>
            <person name="Macchietto M."/>
            <person name="Millas R."/>
            <person name="McGilp L."/>
            <person name="Shao M."/>
            <person name="Duquette J."/>
            <person name="Hirsch C.N."/>
            <person name="Kimball J."/>
        </authorList>
    </citation>
    <scope>NUCLEOTIDE SEQUENCE</scope>
    <source>
        <tissue evidence="9">Fresh leaf tissue</tissue>
    </source>
</reference>
<evidence type="ECO:0000313" key="10">
    <source>
        <dbReference type="Proteomes" id="UP000729402"/>
    </source>
</evidence>
<evidence type="ECO:0000313" key="9">
    <source>
        <dbReference type="EMBL" id="KAG8048021.1"/>
    </source>
</evidence>
<evidence type="ECO:0000256" key="2">
    <source>
        <dbReference type="ARBA" id="ARBA00022723"/>
    </source>
</evidence>
<evidence type="ECO:0000259" key="8">
    <source>
        <dbReference type="PROSITE" id="PS50271"/>
    </source>
</evidence>
<dbReference type="GO" id="GO:0004843">
    <property type="term" value="F:cysteine-type deubiquitinase activity"/>
    <property type="evidence" value="ECO:0007669"/>
    <property type="project" value="InterPro"/>
</dbReference>
<reference evidence="9" key="2">
    <citation type="submission" date="2021-02" db="EMBL/GenBank/DDBJ databases">
        <authorList>
            <person name="Kimball J.A."/>
            <person name="Haas M.W."/>
            <person name="Macchietto M."/>
            <person name="Kono T."/>
            <person name="Duquette J."/>
            <person name="Shao M."/>
        </authorList>
    </citation>
    <scope>NUCLEOTIDE SEQUENCE</scope>
    <source>
        <tissue evidence="9">Fresh leaf tissue</tissue>
    </source>
</reference>
<keyword evidence="4" id="KW-0862">Zinc</keyword>
<accession>A0A8J5RZR3</accession>
<feature type="domain" description="USP" evidence="7">
    <location>
        <begin position="275"/>
        <end position="516"/>
    </location>
</feature>
<evidence type="ECO:0008006" key="11">
    <source>
        <dbReference type="Google" id="ProtNLM"/>
    </source>
</evidence>
<dbReference type="GO" id="GO:0008270">
    <property type="term" value="F:zinc ion binding"/>
    <property type="evidence" value="ECO:0007669"/>
    <property type="project" value="UniProtKB-KW"/>
</dbReference>
<feature type="domain" description="UBP-type" evidence="8">
    <location>
        <begin position="143"/>
        <end position="261"/>
    </location>
</feature>
<dbReference type="AlphaFoldDB" id="A0A8J5RZR3"/>